<dbReference type="InterPro" id="IPR003599">
    <property type="entry name" value="Ig_sub"/>
</dbReference>
<proteinExistence type="predicted"/>
<protein>
    <submittedName>
        <fullName evidence="6">HERV-H LTR-associating protein 2</fullName>
    </submittedName>
</protein>
<dbReference type="PROSITE" id="PS50835">
    <property type="entry name" value="IG_LIKE"/>
    <property type="match status" value="3"/>
</dbReference>
<organism evidence="5 6">
    <name type="scientific">Ceratotherium simum simum</name>
    <name type="common">Southern white rhinoceros</name>
    <dbReference type="NCBI Taxonomy" id="73337"/>
    <lineage>
        <taxon>Eukaryota</taxon>
        <taxon>Metazoa</taxon>
        <taxon>Chordata</taxon>
        <taxon>Craniata</taxon>
        <taxon>Vertebrata</taxon>
        <taxon>Euteleostomi</taxon>
        <taxon>Mammalia</taxon>
        <taxon>Eutheria</taxon>
        <taxon>Laurasiatheria</taxon>
        <taxon>Perissodactyla</taxon>
        <taxon>Rhinocerotidae</taxon>
        <taxon>Ceratotherium</taxon>
    </lineage>
</organism>
<evidence type="ECO:0000313" key="5">
    <source>
        <dbReference type="Proteomes" id="UP000694910"/>
    </source>
</evidence>
<evidence type="ECO:0000313" key="6">
    <source>
        <dbReference type="RefSeq" id="XP_014647680.1"/>
    </source>
</evidence>
<sequence length="372" mass="41890">MSTPSEQTVIGRLDEDVILPCSFENGSEVVIHWKHKDTHNVYKYYKGSDHLEKQNPRYTNRTSLFHSEIHNGNASLSFRRLSLLDEGIYTCYVGTASGKTTKKVVLKVGVFVTPVMKYEKRNTDSFLTCSVLSSPRPNVTWQMDKAPISESNTEETGSLGPLYINSVVNITGSNSSYECAIENSLLNQTWTGRWTMKDGLHKMQSEHMSLSCELASNFFLPNQDFIVTWSRVESGTSSILAYFLSSSQNMTVNEPRFSWNKELINQSDFSLTLKDLSIADSGEYLCNISSSKYTLLAVQTLHIGELGQISLQIGELRVVDKSGVTSPLMRTSNTDNTEDTYHIHSLRPKRHSLTAYLHQDYKCLEAKDSNST</sequence>
<keyword evidence="2" id="KW-0472">Membrane</keyword>
<dbReference type="CDD" id="cd00096">
    <property type="entry name" value="Ig"/>
    <property type="match status" value="1"/>
</dbReference>
<dbReference type="InterPro" id="IPR036179">
    <property type="entry name" value="Ig-like_dom_sf"/>
</dbReference>
<dbReference type="PANTHER" id="PTHR24100">
    <property type="entry name" value="BUTYROPHILIN"/>
    <property type="match status" value="1"/>
</dbReference>
<dbReference type="InterPro" id="IPR007110">
    <property type="entry name" value="Ig-like_dom"/>
</dbReference>
<dbReference type="PANTHER" id="PTHR24100:SF106">
    <property type="entry name" value="HERV-H LTR-ASSOCIATING PROTEIN 2"/>
    <property type="match status" value="1"/>
</dbReference>
<feature type="domain" description="Ig-like" evidence="4">
    <location>
        <begin position="4"/>
        <end position="105"/>
    </location>
</feature>
<name>A0ABM1D799_CERSS</name>
<reference evidence="6" key="1">
    <citation type="submission" date="2025-08" db="UniProtKB">
        <authorList>
            <consortium name="RefSeq"/>
        </authorList>
    </citation>
    <scope>IDENTIFICATION</scope>
</reference>
<dbReference type="SMART" id="SM00409">
    <property type="entry name" value="IG"/>
    <property type="match status" value="2"/>
</dbReference>
<evidence type="ECO:0000256" key="1">
    <source>
        <dbReference type="ARBA" id="ARBA00004370"/>
    </source>
</evidence>
<dbReference type="SMART" id="SM00408">
    <property type="entry name" value="IGc2"/>
    <property type="match status" value="3"/>
</dbReference>
<comment type="subcellular location">
    <subcellularLocation>
        <location evidence="1">Membrane</location>
    </subcellularLocation>
</comment>
<dbReference type="SMART" id="SM00406">
    <property type="entry name" value="IGv"/>
    <property type="match status" value="2"/>
</dbReference>
<dbReference type="RefSeq" id="XP_014647680.1">
    <property type="nucleotide sequence ID" value="XM_014792194.1"/>
</dbReference>
<dbReference type="InterPro" id="IPR050504">
    <property type="entry name" value="IgSF_BTN/MOG"/>
</dbReference>
<keyword evidence="5" id="KW-1185">Reference proteome</keyword>
<dbReference type="InterPro" id="IPR013783">
    <property type="entry name" value="Ig-like_fold"/>
</dbReference>
<dbReference type="GeneID" id="106802841"/>
<dbReference type="Gene3D" id="2.60.40.10">
    <property type="entry name" value="Immunoglobulins"/>
    <property type="match status" value="3"/>
</dbReference>
<dbReference type="Proteomes" id="UP000694910">
    <property type="component" value="Unplaced"/>
</dbReference>
<evidence type="ECO:0000256" key="3">
    <source>
        <dbReference type="ARBA" id="ARBA00023319"/>
    </source>
</evidence>
<dbReference type="InterPro" id="IPR003598">
    <property type="entry name" value="Ig_sub2"/>
</dbReference>
<feature type="domain" description="Ig-like" evidence="4">
    <location>
        <begin position="127"/>
        <end position="191"/>
    </location>
</feature>
<feature type="domain" description="Ig-like" evidence="4">
    <location>
        <begin position="204"/>
        <end position="296"/>
    </location>
</feature>
<dbReference type="InterPro" id="IPR013106">
    <property type="entry name" value="Ig_V-set"/>
</dbReference>
<evidence type="ECO:0000256" key="2">
    <source>
        <dbReference type="ARBA" id="ARBA00023136"/>
    </source>
</evidence>
<dbReference type="SUPFAM" id="SSF48726">
    <property type="entry name" value="Immunoglobulin"/>
    <property type="match status" value="3"/>
</dbReference>
<keyword evidence="3" id="KW-0393">Immunoglobulin domain</keyword>
<gene>
    <name evidence="6" type="primary">LOC106802841</name>
</gene>
<evidence type="ECO:0000259" key="4">
    <source>
        <dbReference type="PROSITE" id="PS50835"/>
    </source>
</evidence>
<accession>A0ABM1D799</accession>
<dbReference type="Pfam" id="PF07686">
    <property type="entry name" value="V-set"/>
    <property type="match status" value="2"/>
</dbReference>